<feature type="compositionally biased region" description="Basic and acidic residues" evidence="1">
    <location>
        <begin position="155"/>
        <end position="178"/>
    </location>
</feature>
<feature type="region of interest" description="Disordered" evidence="1">
    <location>
        <begin position="619"/>
        <end position="643"/>
    </location>
</feature>
<feature type="region of interest" description="Disordered" evidence="1">
    <location>
        <begin position="464"/>
        <end position="526"/>
    </location>
</feature>
<feature type="compositionally biased region" description="Polar residues" evidence="1">
    <location>
        <begin position="227"/>
        <end position="249"/>
    </location>
</feature>
<dbReference type="Proteomes" id="UP000682416">
    <property type="component" value="Chromosome"/>
</dbReference>
<accession>A0A975LAT6</accession>
<feature type="compositionally biased region" description="Basic and acidic residues" evidence="1">
    <location>
        <begin position="353"/>
        <end position="362"/>
    </location>
</feature>
<evidence type="ECO:0000256" key="1">
    <source>
        <dbReference type="SAM" id="MobiDB-lite"/>
    </source>
</evidence>
<feature type="compositionally biased region" description="Low complexity" evidence="1">
    <location>
        <begin position="327"/>
        <end position="338"/>
    </location>
</feature>
<protein>
    <submittedName>
        <fullName evidence="2">Uncharacterized protein</fullName>
    </submittedName>
</protein>
<proteinExistence type="predicted"/>
<feature type="compositionally biased region" description="Basic and acidic residues" evidence="1">
    <location>
        <begin position="186"/>
        <end position="203"/>
    </location>
</feature>
<keyword evidence="3" id="KW-1185">Reference proteome</keyword>
<reference evidence="2" key="1">
    <citation type="submission" date="2021-05" db="EMBL/GenBank/DDBJ databases">
        <authorList>
            <person name="Kaiqin L."/>
            <person name="Jian G."/>
        </authorList>
    </citation>
    <scope>NUCLEOTIDE SEQUENCE</scope>
    <source>
        <strain evidence="2">HDS5</strain>
    </source>
</reference>
<feature type="region of interest" description="Disordered" evidence="1">
    <location>
        <begin position="1"/>
        <end position="430"/>
    </location>
</feature>
<evidence type="ECO:0000313" key="2">
    <source>
        <dbReference type="EMBL" id="QVJ01768.1"/>
    </source>
</evidence>
<organism evidence="2 3">
    <name type="scientific">Nocardiopsis eucommiae</name>
    <dbReference type="NCBI Taxonomy" id="2831970"/>
    <lineage>
        <taxon>Bacteria</taxon>
        <taxon>Bacillati</taxon>
        <taxon>Actinomycetota</taxon>
        <taxon>Actinomycetes</taxon>
        <taxon>Streptosporangiales</taxon>
        <taxon>Nocardiopsidaceae</taxon>
        <taxon>Nocardiopsis</taxon>
    </lineage>
</organism>
<evidence type="ECO:0000313" key="3">
    <source>
        <dbReference type="Proteomes" id="UP000682416"/>
    </source>
</evidence>
<gene>
    <name evidence="2" type="ORF">KGD82_01590</name>
</gene>
<sequence>MNGGLGEGGPAPLSNAGGGDGASVLSGNEDVGAASTRSHDPETAPGPVGPEAGSTNASAVPDGPDGRPSNTGDASETPADSDGPAPRDSGESQAGRGPSSEPREEFAPVPPSRGGANTPQPPASPRARIEEPGEVNLAPGNRDGQPGTSTPAGARPDEGAPRTPGSHESHPAPRDGDQHANTAEQRTPERAPGEAEPRQRGEDTPAPDAPRGDGSGASPQGGPVVTHTRTNGQGEFTTTRGADGEQNTAYRYPATREGGSDFTMNVTRDGVDVNGTSVRSTGRGFDMSSADGSSVRAQRDGTIRVGDLEVTGPGGRGRASYRDGELTVSTSDGDVSVSRDPNGSEVRTGDGLTVRRDADGLRVSHTGDGPADLRTNGSGPDVTRGAADSTGRPPRSHATDPTTGRSAEVGVDGYRVDVPGGGSHGFDRADGTVRVTSGGARAEVRPDSAHLSHADRGVDFALRQDGTGSVRGGPSSAEIRADGGIDLRSSTFGEGNDATLRQVDDGQGGTRPVFRSGNVTAEPGQVSFDHGSRVQIVDHQGTSAIRVVDGGRQRTYDMDGRPVQGETYPSLPLNPATGTPSLVIGSPDGRTLTSVTIEPGRGGDGPGAAPALRVENPYGWSARASQDGDVSVAAPGEGRTPWR</sequence>
<name>A0A975LAT6_9ACTN</name>
<dbReference type="EMBL" id="CP074402">
    <property type="protein sequence ID" value="QVJ01768.1"/>
    <property type="molecule type" value="Genomic_DNA"/>
</dbReference>
<dbReference type="KEGG" id="nec:KGD82_01590"/>
<dbReference type="AlphaFoldDB" id="A0A975LAT6"/>